<dbReference type="AlphaFoldDB" id="A0A183B6A9"/>
<dbReference type="GO" id="GO:1902808">
    <property type="term" value="P:positive regulation of cell cycle G1/S phase transition"/>
    <property type="evidence" value="ECO:0007669"/>
    <property type="project" value="TreeGrafter"/>
</dbReference>
<dbReference type="GO" id="GO:0030331">
    <property type="term" value="F:nuclear estrogen receptor binding"/>
    <property type="evidence" value="ECO:0007669"/>
    <property type="project" value="TreeGrafter"/>
</dbReference>
<evidence type="ECO:0000313" key="4">
    <source>
        <dbReference type="WBParaSite" id="ECPE_0001478401-mRNA-1"/>
    </source>
</evidence>
<sequence length="310" mass="33118">MDLYPSGIPLNDMIPFYEAVSRDEPIKLEWVCPGRRNPKEETKQGSATQQEQNTVASSSINTKPTDSQSTSKLAEFDFDEGSSQQDLLLFAASMTGGPGMAQAAALPLRRVVGSGRHPRQPRVANMDKILSDLFKSRKESSAPQPLQSETGSTVSAAPSASIQEPSASNENGQSNMCPEPTENIATAHHAAVDNSISNTVQGTVPSEVSMDTGDIPMSDTPTMVPESFPNELELEIHEGSLAAPHANDISQSMTGCMNQSGELITCADSHVINTDSIFSAPPVTMSEPVVSELPDQMARTHLMDQSDSTN</sequence>
<reference evidence="2 3" key="2">
    <citation type="submission" date="2018-11" db="EMBL/GenBank/DDBJ databases">
        <authorList>
            <consortium name="Pathogen Informatics"/>
        </authorList>
    </citation>
    <scope>NUCLEOTIDE SEQUENCE [LARGE SCALE GENOMIC DNA]</scope>
    <source>
        <strain evidence="2 3">Egypt</strain>
    </source>
</reference>
<gene>
    <name evidence="2" type="ORF">ECPE_LOCUS14744</name>
</gene>
<reference evidence="4" key="1">
    <citation type="submission" date="2016-06" db="UniProtKB">
        <authorList>
            <consortium name="WormBaseParasite"/>
        </authorList>
    </citation>
    <scope>IDENTIFICATION</scope>
</reference>
<evidence type="ECO:0000256" key="1">
    <source>
        <dbReference type="SAM" id="MobiDB-lite"/>
    </source>
</evidence>
<dbReference type="OrthoDB" id="10067843at2759"/>
<keyword evidence="3" id="KW-1185">Reference proteome</keyword>
<dbReference type="Pfam" id="PF15364">
    <property type="entry name" value="PAXIP1_C"/>
    <property type="match status" value="1"/>
</dbReference>
<feature type="compositionally biased region" description="Polar residues" evidence="1">
    <location>
        <begin position="141"/>
        <end position="176"/>
    </location>
</feature>
<feature type="region of interest" description="Disordered" evidence="1">
    <location>
        <begin position="137"/>
        <end position="180"/>
    </location>
</feature>
<name>A0A183B6A9_9TREM</name>
<accession>A0A183B6A9</accession>
<evidence type="ECO:0000313" key="2">
    <source>
        <dbReference type="EMBL" id="VDP92016.1"/>
    </source>
</evidence>
<dbReference type="GO" id="GO:0033148">
    <property type="term" value="P:positive regulation of intracellular estrogen receptor signaling pathway"/>
    <property type="evidence" value="ECO:0007669"/>
    <property type="project" value="TreeGrafter"/>
</dbReference>
<dbReference type="GO" id="GO:0044666">
    <property type="term" value="C:MLL3/4 complex"/>
    <property type="evidence" value="ECO:0007669"/>
    <property type="project" value="TreeGrafter"/>
</dbReference>
<feature type="compositionally biased region" description="Polar residues" evidence="1">
    <location>
        <begin position="44"/>
        <end position="71"/>
    </location>
</feature>
<protein>
    <submittedName>
        <fullName evidence="4">Protein aurora borealis</fullName>
    </submittedName>
</protein>
<feature type="region of interest" description="Disordered" evidence="1">
    <location>
        <begin position="32"/>
        <end position="71"/>
    </location>
</feature>
<dbReference type="WBParaSite" id="ECPE_0001478401-mRNA-1">
    <property type="protein sequence ID" value="ECPE_0001478401-mRNA-1"/>
    <property type="gene ID" value="ECPE_0001478401"/>
</dbReference>
<organism evidence="4">
    <name type="scientific">Echinostoma caproni</name>
    <dbReference type="NCBI Taxonomy" id="27848"/>
    <lineage>
        <taxon>Eukaryota</taxon>
        <taxon>Metazoa</taxon>
        <taxon>Spiralia</taxon>
        <taxon>Lophotrochozoa</taxon>
        <taxon>Platyhelminthes</taxon>
        <taxon>Trematoda</taxon>
        <taxon>Digenea</taxon>
        <taxon>Plagiorchiida</taxon>
        <taxon>Echinostomata</taxon>
        <taxon>Echinostomatoidea</taxon>
        <taxon>Echinostomatidae</taxon>
        <taxon>Echinostoma</taxon>
    </lineage>
</organism>
<proteinExistence type="predicted"/>
<dbReference type="InterPro" id="IPR028213">
    <property type="entry name" value="PA1"/>
</dbReference>
<dbReference type="Proteomes" id="UP000272942">
    <property type="component" value="Unassembled WGS sequence"/>
</dbReference>
<dbReference type="EMBL" id="UZAN01058420">
    <property type="protein sequence ID" value="VDP92016.1"/>
    <property type="molecule type" value="Genomic_DNA"/>
</dbReference>
<dbReference type="PANTHER" id="PTHR28467:SF1">
    <property type="entry name" value="PAXIP1-ASSOCIATED GLUTAMATE-RICH PROTEIN 1"/>
    <property type="match status" value="1"/>
</dbReference>
<dbReference type="PANTHER" id="PTHR28467">
    <property type="entry name" value="PAXIP1-ASSOCIATED GLUTAMATE-RICH PROTEIN 1"/>
    <property type="match status" value="1"/>
</dbReference>
<evidence type="ECO:0000313" key="3">
    <source>
        <dbReference type="Proteomes" id="UP000272942"/>
    </source>
</evidence>